<proteinExistence type="predicted"/>
<organism evidence="1 2">
    <name type="scientific">Afipia massiliensis</name>
    <dbReference type="NCBI Taxonomy" id="211460"/>
    <lineage>
        <taxon>Bacteria</taxon>
        <taxon>Pseudomonadati</taxon>
        <taxon>Pseudomonadota</taxon>
        <taxon>Alphaproteobacteria</taxon>
        <taxon>Hyphomicrobiales</taxon>
        <taxon>Nitrobacteraceae</taxon>
        <taxon>Afipia</taxon>
    </lineage>
</organism>
<evidence type="ECO:0000313" key="1">
    <source>
        <dbReference type="EMBL" id="MBB5053323.1"/>
    </source>
</evidence>
<dbReference type="Proteomes" id="UP000521227">
    <property type="component" value="Unassembled WGS sequence"/>
</dbReference>
<dbReference type="EMBL" id="JACHIJ010000004">
    <property type="protein sequence ID" value="MBB5053323.1"/>
    <property type="molecule type" value="Genomic_DNA"/>
</dbReference>
<protein>
    <submittedName>
        <fullName evidence="1">Uncharacterized protein</fullName>
    </submittedName>
</protein>
<dbReference type="AlphaFoldDB" id="A0A840MZR1"/>
<sequence>MSDPVGDLQKRFRESSILATAPTDHGLLQKARERMGHVSDKAVMDEYNRLILEKYNPSFLSRLLSWFR</sequence>
<gene>
    <name evidence="1" type="ORF">HNQ36_003314</name>
</gene>
<evidence type="ECO:0000313" key="2">
    <source>
        <dbReference type="Proteomes" id="UP000521227"/>
    </source>
</evidence>
<accession>A0A840MZR1</accession>
<comment type="caution">
    <text evidence="1">The sequence shown here is derived from an EMBL/GenBank/DDBJ whole genome shotgun (WGS) entry which is preliminary data.</text>
</comment>
<name>A0A840MZR1_9BRAD</name>
<reference evidence="1 2" key="1">
    <citation type="submission" date="2020-08" db="EMBL/GenBank/DDBJ databases">
        <title>Genomic Encyclopedia of Type Strains, Phase IV (KMG-IV): sequencing the most valuable type-strain genomes for metagenomic binning, comparative biology and taxonomic classification.</title>
        <authorList>
            <person name="Goeker M."/>
        </authorList>
    </citation>
    <scope>NUCLEOTIDE SEQUENCE [LARGE SCALE GENOMIC DNA]</scope>
    <source>
        <strain evidence="1 2">DSM 17498</strain>
    </source>
</reference>